<name>A0ABQ7ARV7_BRACR</name>
<organism evidence="1 2">
    <name type="scientific">Brassica cretica</name>
    <name type="common">Mustard</name>
    <dbReference type="NCBI Taxonomy" id="69181"/>
    <lineage>
        <taxon>Eukaryota</taxon>
        <taxon>Viridiplantae</taxon>
        <taxon>Streptophyta</taxon>
        <taxon>Embryophyta</taxon>
        <taxon>Tracheophyta</taxon>
        <taxon>Spermatophyta</taxon>
        <taxon>Magnoliopsida</taxon>
        <taxon>eudicotyledons</taxon>
        <taxon>Gunneridae</taxon>
        <taxon>Pentapetalae</taxon>
        <taxon>rosids</taxon>
        <taxon>malvids</taxon>
        <taxon>Brassicales</taxon>
        <taxon>Brassicaceae</taxon>
        <taxon>Brassiceae</taxon>
        <taxon>Brassica</taxon>
    </lineage>
</organism>
<gene>
    <name evidence="1" type="ORF">DY000_02063330</name>
</gene>
<reference evidence="1 2" key="1">
    <citation type="journal article" date="2020" name="BMC Genomics">
        <title>Intraspecific diversification of the crop wild relative Brassica cretica Lam. using demographic model selection.</title>
        <authorList>
            <person name="Kioukis A."/>
            <person name="Michalopoulou V.A."/>
            <person name="Briers L."/>
            <person name="Pirintsos S."/>
            <person name="Studholme D.J."/>
            <person name="Pavlidis P."/>
            <person name="Sarris P.F."/>
        </authorList>
    </citation>
    <scope>NUCLEOTIDE SEQUENCE [LARGE SCALE GENOMIC DNA]</scope>
    <source>
        <strain evidence="2">cv. PFS-1207/04</strain>
    </source>
</reference>
<protein>
    <submittedName>
        <fullName evidence="1">Uncharacterized protein</fullName>
    </submittedName>
</protein>
<dbReference type="EMBL" id="QGKV02001556">
    <property type="protein sequence ID" value="KAF3516733.1"/>
    <property type="molecule type" value="Genomic_DNA"/>
</dbReference>
<dbReference type="Proteomes" id="UP000266723">
    <property type="component" value="Unassembled WGS sequence"/>
</dbReference>
<sequence>MTKAPTTSNSIESLLHLRSPRLWRWIRRRTTSWVSYFLGLSMAVKANESATRVDDSDLTGVVDDDSGMTQENDERMNVFEKTERSVGVENGYDEFNVQIPAEYKYVFPQQIMLGQENVAVYVPEIKLRSNSIYIKHKPSETYPDQLRIGQSMTIRTRTNQARSLRNYRTCTLYGRYVATELEPSSVVT</sequence>
<evidence type="ECO:0000313" key="2">
    <source>
        <dbReference type="Proteomes" id="UP000266723"/>
    </source>
</evidence>
<proteinExistence type="predicted"/>
<accession>A0ABQ7ARV7</accession>
<comment type="caution">
    <text evidence="1">The sequence shown here is derived from an EMBL/GenBank/DDBJ whole genome shotgun (WGS) entry which is preliminary data.</text>
</comment>
<keyword evidence="2" id="KW-1185">Reference proteome</keyword>
<evidence type="ECO:0000313" key="1">
    <source>
        <dbReference type="EMBL" id="KAF3516733.1"/>
    </source>
</evidence>